<dbReference type="AlphaFoldDB" id="A0A9K3Q9A1"/>
<comment type="caution">
    <text evidence="2">The sequence shown here is derived from an EMBL/GenBank/DDBJ whole genome shotgun (WGS) entry which is preliminary data.</text>
</comment>
<dbReference type="EMBL" id="JAGRRH010000001">
    <property type="protein sequence ID" value="KAG7375040.1"/>
    <property type="molecule type" value="Genomic_DNA"/>
</dbReference>
<feature type="compositionally biased region" description="Basic and acidic residues" evidence="1">
    <location>
        <begin position="54"/>
        <end position="65"/>
    </location>
</feature>
<feature type="compositionally biased region" description="Polar residues" evidence="1">
    <location>
        <begin position="1"/>
        <end position="17"/>
    </location>
</feature>
<feature type="region of interest" description="Disordered" evidence="1">
    <location>
        <begin position="142"/>
        <end position="239"/>
    </location>
</feature>
<feature type="compositionally biased region" description="Acidic residues" evidence="1">
    <location>
        <begin position="147"/>
        <end position="157"/>
    </location>
</feature>
<feature type="compositionally biased region" description="Polar residues" evidence="1">
    <location>
        <begin position="172"/>
        <end position="182"/>
    </location>
</feature>
<feature type="region of interest" description="Disordered" evidence="1">
    <location>
        <begin position="47"/>
        <end position="110"/>
    </location>
</feature>
<keyword evidence="3" id="KW-1185">Reference proteome</keyword>
<evidence type="ECO:0000256" key="1">
    <source>
        <dbReference type="SAM" id="MobiDB-lite"/>
    </source>
</evidence>
<feature type="region of interest" description="Disordered" evidence="1">
    <location>
        <begin position="1"/>
        <end position="20"/>
    </location>
</feature>
<name>A0A9K3Q9A1_9STRA</name>
<evidence type="ECO:0000313" key="2">
    <source>
        <dbReference type="EMBL" id="KAG7375040.1"/>
    </source>
</evidence>
<feature type="compositionally biased region" description="Basic residues" evidence="1">
    <location>
        <begin position="209"/>
        <end position="218"/>
    </location>
</feature>
<evidence type="ECO:0000313" key="3">
    <source>
        <dbReference type="Proteomes" id="UP000693970"/>
    </source>
</evidence>
<reference evidence="2" key="1">
    <citation type="journal article" date="2021" name="Sci. Rep.">
        <title>Diploid genomic architecture of Nitzschia inconspicua, an elite biomass production diatom.</title>
        <authorList>
            <person name="Oliver A."/>
            <person name="Podell S."/>
            <person name="Pinowska A."/>
            <person name="Traller J.C."/>
            <person name="Smith S.R."/>
            <person name="McClure R."/>
            <person name="Beliaev A."/>
            <person name="Bohutskyi P."/>
            <person name="Hill E.A."/>
            <person name="Rabines A."/>
            <person name="Zheng H."/>
            <person name="Allen L.Z."/>
            <person name="Kuo A."/>
            <person name="Grigoriev I.V."/>
            <person name="Allen A.E."/>
            <person name="Hazlebeck D."/>
            <person name="Allen E.E."/>
        </authorList>
    </citation>
    <scope>NUCLEOTIDE SEQUENCE</scope>
    <source>
        <strain evidence="2">Hildebrandi</strain>
    </source>
</reference>
<protein>
    <submittedName>
        <fullName evidence="2">Uncharacterized protein</fullName>
    </submittedName>
</protein>
<dbReference type="Proteomes" id="UP000693970">
    <property type="component" value="Unassembled WGS sequence"/>
</dbReference>
<accession>A0A9K3Q9A1</accession>
<sequence length="239" mass="27211">MRYPTSPSRGKNTSSPFDLSMAAAAAGGTCHRNNNEMSTQSSIRVCEKAGQVSSEDHLAQGELKKISPPQPRPRQQQQQQQKQRKVQDTLLNTSRWHVDMEKDQNPCSSPSTLLQRIFQHSKRNKRAVVAQRREVEEFLSRNRWSSEEDGDDDESLQDFDSISTKQPDEPYGTTTPSSSSFLMTDPTEEEDDSRMLTILHPDISPIHHSDHHHPKQHRHSFDGIPTPPRRKKSIPTILV</sequence>
<reference evidence="2" key="2">
    <citation type="submission" date="2021-04" db="EMBL/GenBank/DDBJ databases">
        <authorList>
            <person name="Podell S."/>
        </authorList>
    </citation>
    <scope>NUCLEOTIDE SEQUENCE</scope>
    <source>
        <strain evidence="2">Hildebrandi</strain>
    </source>
</reference>
<organism evidence="2 3">
    <name type="scientific">Nitzschia inconspicua</name>
    <dbReference type="NCBI Taxonomy" id="303405"/>
    <lineage>
        <taxon>Eukaryota</taxon>
        <taxon>Sar</taxon>
        <taxon>Stramenopiles</taxon>
        <taxon>Ochrophyta</taxon>
        <taxon>Bacillariophyta</taxon>
        <taxon>Bacillariophyceae</taxon>
        <taxon>Bacillariophycidae</taxon>
        <taxon>Bacillariales</taxon>
        <taxon>Bacillariaceae</taxon>
        <taxon>Nitzschia</taxon>
    </lineage>
</organism>
<gene>
    <name evidence="2" type="ORF">IV203_014135</name>
</gene>
<proteinExistence type="predicted"/>